<gene>
    <name evidence="2" type="ORF">ZHAS_00020708</name>
</gene>
<reference evidence="3" key="2">
    <citation type="submission" date="2020-05" db="UniProtKB">
        <authorList>
            <consortium name="EnsemblMetazoa"/>
        </authorList>
    </citation>
    <scope>IDENTIFICATION</scope>
</reference>
<dbReference type="PANTHER" id="PTHR21112">
    <property type="entry name" value="CHEMOSENSORY PROTEIN A 29A-RELATED"/>
    <property type="match status" value="1"/>
</dbReference>
<dbReference type="PANTHER" id="PTHR21112:SF0">
    <property type="entry name" value="CHEMOSENSORY PROTEIN A 29A-RELATED"/>
    <property type="match status" value="1"/>
</dbReference>
<dbReference type="AlphaFoldDB" id="A0A084WQH3"/>
<evidence type="ECO:0000256" key="1">
    <source>
        <dbReference type="SAM" id="SignalP"/>
    </source>
</evidence>
<proteinExistence type="predicted"/>
<dbReference type="STRING" id="74873.A0A084WQH3"/>
<dbReference type="OrthoDB" id="7755558at2759"/>
<evidence type="ECO:0000313" key="3">
    <source>
        <dbReference type="EnsemblMetazoa" id="ASIC020708-PA"/>
    </source>
</evidence>
<dbReference type="VEuPathDB" id="VectorBase:ASIC020708"/>
<feature type="signal peptide" evidence="1">
    <location>
        <begin position="1"/>
        <end position="18"/>
    </location>
</feature>
<accession>A0A084WQH3</accession>
<reference evidence="2 4" key="1">
    <citation type="journal article" date="2014" name="BMC Genomics">
        <title>Genome sequence of Anopheles sinensis provides insight into genetics basis of mosquito competence for malaria parasites.</title>
        <authorList>
            <person name="Zhou D."/>
            <person name="Zhang D."/>
            <person name="Ding G."/>
            <person name="Shi L."/>
            <person name="Hou Q."/>
            <person name="Ye Y."/>
            <person name="Xu Y."/>
            <person name="Zhou H."/>
            <person name="Xiong C."/>
            <person name="Li S."/>
            <person name="Yu J."/>
            <person name="Hong S."/>
            <person name="Yu X."/>
            <person name="Zou P."/>
            <person name="Chen C."/>
            <person name="Chang X."/>
            <person name="Wang W."/>
            <person name="Lv Y."/>
            <person name="Sun Y."/>
            <person name="Ma L."/>
            <person name="Shen B."/>
            <person name="Zhu C."/>
        </authorList>
    </citation>
    <scope>NUCLEOTIDE SEQUENCE [LARGE SCALE GENOMIC DNA]</scope>
</reference>
<keyword evidence="1" id="KW-0732">Signal</keyword>
<feature type="chain" id="PRO_5001785164" evidence="1">
    <location>
        <begin position="19"/>
        <end position="325"/>
    </location>
</feature>
<dbReference type="VEuPathDB" id="VectorBase:ASIS020646"/>
<dbReference type="OMA" id="HETYPEF"/>
<dbReference type="EMBL" id="ATLV01025609">
    <property type="status" value="NOT_ANNOTATED_CDS"/>
    <property type="molecule type" value="Genomic_DNA"/>
</dbReference>
<protein>
    <submittedName>
        <fullName evidence="2">AGAP008958-PA-like protein</fullName>
    </submittedName>
</protein>
<name>A0A084WQH3_ANOSI</name>
<dbReference type="EMBL" id="KE525396">
    <property type="protein sequence ID" value="KFB52467.1"/>
    <property type="molecule type" value="Genomic_DNA"/>
</dbReference>
<dbReference type="EnsemblMetazoa" id="ASIC020708-RA">
    <property type="protein sequence ID" value="ASIC020708-PA"/>
    <property type="gene ID" value="ASIC020708"/>
</dbReference>
<keyword evidence="4" id="KW-1185">Reference proteome</keyword>
<dbReference type="Proteomes" id="UP000030765">
    <property type="component" value="Unassembled WGS sequence"/>
</dbReference>
<organism evidence="2">
    <name type="scientific">Anopheles sinensis</name>
    <name type="common">Mosquito</name>
    <dbReference type="NCBI Taxonomy" id="74873"/>
    <lineage>
        <taxon>Eukaryota</taxon>
        <taxon>Metazoa</taxon>
        <taxon>Ecdysozoa</taxon>
        <taxon>Arthropoda</taxon>
        <taxon>Hexapoda</taxon>
        <taxon>Insecta</taxon>
        <taxon>Pterygota</taxon>
        <taxon>Neoptera</taxon>
        <taxon>Endopterygota</taxon>
        <taxon>Diptera</taxon>
        <taxon>Nematocera</taxon>
        <taxon>Culicoidea</taxon>
        <taxon>Culicidae</taxon>
        <taxon>Anophelinae</taxon>
        <taxon>Anopheles</taxon>
    </lineage>
</organism>
<evidence type="ECO:0000313" key="2">
    <source>
        <dbReference type="EMBL" id="KFB52467.1"/>
    </source>
</evidence>
<sequence length="325" mass="37420">MFVLLILLQTFIFLQSLAIEVVYEKAEQLLGYDVLSSTLRVRKYNRTTTVLNGTFTFKVDMDDSFMIYTDFLHSSLGNQQFNMYPIKLPTMGMCKFIKFFHDNYPEVYQSIINFPEKGACPITARHFHLIDSIFPTKAIPPTFPKGLWKAVLTTKATTNLFHSSLGNQQFNHYPMKLPTQGICDFIDHVYDNYAEQIKEIINFPPKGECPVKLREVQTDFLHSSLGNQQFNQYPIKPPTMGLCKGMDFMHETYPEFVQSIINFPEKGSCPVTARDFHVIDEIFPTETVLPTVPKGLWKIVLTTKIDGMVRITLEVVVKAYSDKFF</sequence>
<evidence type="ECO:0000313" key="4">
    <source>
        <dbReference type="Proteomes" id="UP000030765"/>
    </source>
</evidence>